<evidence type="ECO:0000313" key="3">
    <source>
        <dbReference type="EMBL" id="MDR7357788.1"/>
    </source>
</evidence>
<dbReference type="Pfam" id="PF02720">
    <property type="entry name" value="DUF222"/>
    <property type="match status" value="1"/>
</dbReference>
<keyword evidence="4" id="KW-1185">Reference proteome</keyword>
<dbReference type="InterPro" id="IPR003870">
    <property type="entry name" value="DUF222"/>
</dbReference>
<name>A0ABU2BGM0_9MICC</name>
<gene>
    <name evidence="3" type="ORF">J2S64_001479</name>
</gene>
<evidence type="ECO:0000256" key="1">
    <source>
        <dbReference type="SAM" id="MobiDB-lite"/>
    </source>
</evidence>
<dbReference type="RefSeq" id="WP_310289430.1">
    <property type="nucleotide sequence ID" value="NZ_BAAAWO010000001.1"/>
</dbReference>
<sequence length="468" mass="50973">MATTSSSGTPSDGTTGGAVRDLGYDALLHDGADMDALVAEHLARTGTDGILSLAAAVNGAPVLTGTHEAVTAVGALETLKCAATAKQADHSVAYQDSLVADRQRAGVREKNPAWGSSGDVALMLHLSPKSGTKRTNDFRILAEDLPHCHQGLRRGIMTWDQAHVVISGTRSLKIENRRMIDELLWEDTHTCFEAGTASLRELVDYWALVLEPETAEQEEEDATEKRYVSGYQVNENTVRIVGDFPLDQGVPILQVLNREMERPRKPGDDRTNAQVAADTVFEAITDTKATGSRPVELLLMMDPESLTGASDEPALIPGHGYISATRARSLVAGDPEHPLNTWYRRLYAAPDTGKLVAMDSAARSFAGNLKRFITLRDQRCRTPHCNGRIEELDHVVQVRRNGKTTEINGSGRCRTCNRTKEAPGWHEEPLPGRGRHSFKITTPSGHSYTSTAPPPRPGTGSRRPPQRI</sequence>
<feature type="compositionally biased region" description="Polar residues" evidence="1">
    <location>
        <begin position="439"/>
        <end position="448"/>
    </location>
</feature>
<dbReference type="Proteomes" id="UP001183817">
    <property type="component" value="Unassembled WGS sequence"/>
</dbReference>
<feature type="compositionally biased region" description="Basic and acidic residues" evidence="1">
    <location>
        <begin position="420"/>
        <end position="430"/>
    </location>
</feature>
<feature type="region of interest" description="Disordered" evidence="1">
    <location>
        <begin position="420"/>
        <end position="468"/>
    </location>
</feature>
<comment type="caution">
    <text evidence="3">The sequence shown here is derived from an EMBL/GenBank/DDBJ whole genome shotgun (WGS) entry which is preliminary data.</text>
</comment>
<organism evidence="3 4">
    <name type="scientific">Paeniglutamicibacter sulfureus</name>
    <dbReference type="NCBI Taxonomy" id="43666"/>
    <lineage>
        <taxon>Bacteria</taxon>
        <taxon>Bacillati</taxon>
        <taxon>Actinomycetota</taxon>
        <taxon>Actinomycetes</taxon>
        <taxon>Micrococcales</taxon>
        <taxon>Micrococcaceae</taxon>
        <taxon>Paeniglutamicibacter</taxon>
    </lineage>
</organism>
<dbReference type="EMBL" id="JAVDYI010000001">
    <property type="protein sequence ID" value="MDR7357788.1"/>
    <property type="molecule type" value="Genomic_DNA"/>
</dbReference>
<dbReference type="SMART" id="SM00507">
    <property type="entry name" value="HNHc"/>
    <property type="match status" value="1"/>
</dbReference>
<proteinExistence type="predicted"/>
<feature type="compositionally biased region" description="Low complexity" evidence="1">
    <location>
        <begin position="458"/>
        <end position="468"/>
    </location>
</feature>
<reference evidence="3 4" key="1">
    <citation type="submission" date="2023-07" db="EMBL/GenBank/DDBJ databases">
        <title>Sequencing the genomes of 1000 actinobacteria strains.</title>
        <authorList>
            <person name="Klenk H.-P."/>
        </authorList>
    </citation>
    <scope>NUCLEOTIDE SEQUENCE [LARGE SCALE GENOMIC DNA]</scope>
    <source>
        <strain evidence="3 4">DSM 20167</strain>
    </source>
</reference>
<accession>A0ABU2BGM0</accession>
<protein>
    <recommendedName>
        <fullName evidence="2">HNH nuclease domain-containing protein</fullName>
    </recommendedName>
</protein>
<evidence type="ECO:0000313" key="4">
    <source>
        <dbReference type="Proteomes" id="UP001183817"/>
    </source>
</evidence>
<dbReference type="InterPro" id="IPR003615">
    <property type="entry name" value="HNH_nuc"/>
</dbReference>
<feature type="domain" description="HNH nuclease" evidence="2">
    <location>
        <begin position="368"/>
        <end position="418"/>
    </location>
</feature>
<evidence type="ECO:0000259" key="2">
    <source>
        <dbReference type="SMART" id="SM00507"/>
    </source>
</evidence>